<gene>
    <name evidence="2" type="ORF">SUTMEG_03640</name>
</gene>
<organism evidence="2 3">
    <name type="scientific">Sutterella megalosphaeroides</name>
    <dbReference type="NCBI Taxonomy" id="2494234"/>
    <lineage>
        <taxon>Bacteria</taxon>
        <taxon>Pseudomonadati</taxon>
        <taxon>Pseudomonadota</taxon>
        <taxon>Betaproteobacteria</taxon>
        <taxon>Burkholderiales</taxon>
        <taxon>Sutterellaceae</taxon>
        <taxon>Sutterella</taxon>
    </lineage>
</organism>
<feature type="compositionally biased region" description="Gly residues" evidence="1">
    <location>
        <begin position="1"/>
        <end position="11"/>
    </location>
</feature>
<dbReference type="Proteomes" id="UP000271003">
    <property type="component" value="Chromosome"/>
</dbReference>
<feature type="compositionally biased region" description="Basic and acidic residues" evidence="1">
    <location>
        <begin position="13"/>
        <end position="67"/>
    </location>
</feature>
<accession>A0A2Z6I7S1</accession>
<protein>
    <submittedName>
        <fullName evidence="2">Uncharacterized protein</fullName>
    </submittedName>
</protein>
<feature type="compositionally biased region" description="Basic and acidic residues" evidence="1">
    <location>
        <begin position="82"/>
        <end position="111"/>
    </location>
</feature>
<sequence length="165" mass="18133">MHEGTGLGGGAQEAKRFRVGESQAREERRKRVARFEHRKARLDGGVRGKRPERIAQPRKLHGFDHRSCGGGDAAKFWARMEREHRAADGERDQTAEREQAVSGSNERETAARGKAPLPMQKRAAEAAQRSGDKGWGGHGKAARENIGHFRGDPFGGFAGRATRLG</sequence>
<dbReference type="EMBL" id="AP018786">
    <property type="protein sequence ID" value="BBF22473.1"/>
    <property type="molecule type" value="Genomic_DNA"/>
</dbReference>
<dbReference type="AlphaFoldDB" id="A0A2Z6I7S1"/>
<reference evidence="2 3" key="1">
    <citation type="journal article" date="2018" name="Int. J. Syst. Evol. Microbiol.">
        <title>Mesosutterella multiformis gen. nov., sp. nov., a member of the family Sutterellaceae and Sutterella megalosphaeroides sp. nov., isolated from human faeces.</title>
        <authorList>
            <person name="Sakamoto M."/>
            <person name="Ikeyama N."/>
            <person name="Kunihiro T."/>
            <person name="Iino T."/>
            <person name="Yuki M."/>
            <person name="Ohkuma M."/>
        </authorList>
    </citation>
    <scope>NUCLEOTIDE SEQUENCE [LARGE SCALE GENOMIC DNA]</scope>
    <source>
        <strain evidence="2 3">6FBBBH3</strain>
    </source>
</reference>
<keyword evidence="3" id="KW-1185">Reference proteome</keyword>
<evidence type="ECO:0000313" key="3">
    <source>
        <dbReference type="Proteomes" id="UP000271003"/>
    </source>
</evidence>
<feature type="region of interest" description="Disordered" evidence="1">
    <location>
        <begin position="1"/>
        <end position="69"/>
    </location>
</feature>
<name>A0A2Z6I7S1_9BURK</name>
<feature type="region of interest" description="Disordered" evidence="1">
    <location>
        <begin position="82"/>
        <end position="165"/>
    </location>
</feature>
<evidence type="ECO:0000256" key="1">
    <source>
        <dbReference type="SAM" id="MobiDB-lite"/>
    </source>
</evidence>
<evidence type="ECO:0000313" key="2">
    <source>
        <dbReference type="EMBL" id="BBF22473.1"/>
    </source>
</evidence>
<proteinExistence type="predicted"/>
<feature type="compositionally biased region" description="Basic and acidic residues" evidence="1">
    <location>
        <begin position="141"/>
        <end position="151"/>
    </location>
</feature>
<dbReference type="KEGG" id="sutt:SUTMEG_03640"/>